<name>A0ABM9NHR9_9GAMM</name>
<evidence type="ECO:0000313" key="2">
    <source>
        <dbReference type="Proteomes" id="UP001497493"/>
    </source>
</evidence>
<organism evidence="1 2">
    <name type="scientific">Candidatus Methylocalor cossyra</name>
    <dbReference type="NCBI Taxonomy" id="3108543"/>
    <lineage>
        <taxon>Bacteria</taxon>
        <taxon>Pseudomonadati</taxon>
        <taxon>Pseudomonadota</taxon>
        <taxon>Gammaproteobacteria</taxon>
        <taxon>Methylococcales</taxon>
        <taxon>Methylococcaceae</taxon>
        <taxon>Candidatus Methylocalor</taxon>
    </lineage>
</organism>
<keyword evidence="2" id="KW-1185">Reference proteome</keyword>
<sequence>MFEPIGFQASLLEYYRYLAFLGRADNLPGLYVYSMTDVRVLRPAAGIRPAPNRGNAPATPGWRRAQTLLGCLLQMLEGLLRVIGGDLGVVHLAFVDGGLKLSDALLKVGARLVLLRQFRVFQGRLGVLDQDPGMAHPAVLYGRLGMGHGLLLVVFPGLSRPDGHPQRQNQRHGGNPCLPHGGKLLLRA</sequence>
<gene>
    <name evidence="1" type="ORF">MECH1_V1_1318</name>
</gene>
<protein>
    <submittedName>
        <fullName evidence="1">Uncharacterized protein</fullName>
    </submittedName>
</protein>
<dbReference type="Proteomes" id="UP001497493">
    <property type="component" value="Chromosome"/>
</dbReference>
<evidence type="ECO:0000313" key="1">
    <source>
        <dbReference type="EMBL" id="CAL1240094.1"/>
    </source>
</evidence>
<reference evidence="1 2" key="1">
    <citation type="submission" date="2024-04" db="EMBL/GenBank/DDBJ databases">
        <authorList>
            <person name="Cremers G."/>
        </authorList>
    </citation>
    <scope>NUCLEOTIDE SEQUENCE [LARGE SCALE GENOMIC DNA]</scope>
    <source>
        <strain evidence="1">MeCH1-AG</strain>
    </source>
</reference>
<dbReference type="EMBL" id="OZ026884">
    <property type="protein sequence ID" value="CAL1240094.1"/>
    <property type="molecule type" value="Genomic_DNA"/>
</dbReference>
<proteinExistence type="predicted"/>
<accession>A0ABM9NHR9</accession>